<dbReference type="AlphaFoldDB" id="A0AAW1HJX1"/>
<protein>
    <recommendedName>
        <fullName evidence="4">Embryo defective 1273</fullName>
    </recommendedName>
</protein>
<keyword evidence="1" id="KW-1133">Transmembrane helix</keyword>
<keyword evidence="1" id="KW-0812">Transmembrane</keyword>
<reference evidence="2" key="1">
    <citation type="submission" date="2024-03" db="EMBL/GenBank/DDBJ databases">
        <title>WGS assembly of Saponaria officinalis var. Norfolk2.</title>
        <authorList>
            <person name="Jenkins J."/>
            <person name="Shu S."/>
            <person name="Grimwood J."/>
            <person name="Barry K."/>
            <person name="Goodstein D."/>
            <person name="Schmutz J."/>
            <person name="Leebens-Mack J."/>
            <person name="Osbourn A."/>
        </authorList>
    </citation>
    <scope>NUCLEOTIDE SEQUENCE [LARGE SCALE GENOMIC DNA]</scope>
    <source>
        <strain evidence="2">JIC</strain>
    </source>
</reference>
<evidence type="ECO:0000256" key="1">
    <source>
        <dbReference type="SAM" id="Phobius"/>
    </source>
</evidence>
<dbReference type="PANTHER" id="PTHR36000:SF2">
    <property type="entry name" value="DEFECTIVE 1273 PROTEIN, PUTATIVE-RELATED"/>
    <property type="match status" value="1"/>
</dbReference>
<comment type="caution">
    <text evidence="2">The sequence shown here is derived from an EMBL/GenBank/DDBJ whole genome shotgun (WGS) entry which is preliminary data.</text>
</comment>
<proteinExistence type="predicted"/>
<sequence length="228" mass="25490">MSSAMAMSYSTLFLNPLSNCKGLSYHTSRRCHILNSKSGFVVPSARPRFSCSASMADGQSSDHGKLKLDHVINTAKKYWDGLPQPVKSFPWNKVLDNFIQLILDIASILIKYLSVPVLAVSSFSEMSYCAHERRLLFVPVPLVLGFAVTGPLVEAASQSLPVIKDADVPWHLISVTVFFTLLKLLGPYYPYWGRICIPHFTNGGLLRVFWMLYSWYQRPKAGVDASKV</sequence>
<evidence type="ECO:0000313" key="3">
    <source>
        <dbReference type="Proteomes" id="UP001443914"/>
    </source>
</evidence>
<dbReference type="EMBL" id="JBDFQZ010000011">
    <property type="protein sequence ID" value="KAK9676642.1"/>
    <property type="molecule type" value="Genomic_DNA"/>
</dbReference>
<feature type="transmembrane region" description="Helical" evidence="1">
    <location>
        <begin position="135"/>
        <end position="156"/>
    </location>
</feature>
<keyword evidence="3" id="KW-1185">Reference proteome</keyword>
<accession>A0AAW1HJX1</accession>
<dbReference type="Proteomes" id="UP001443914">
    <property type="component" value="Unassembled WGS sequence"/>
</dbReference>
<feature type="transmembrane region" description="Helical" evidence="1">
    <location>
        <begin position="98"/>
        <end position="123"/>
    </location>
</feature>
<gene>
    <name evidence="2" type="ORF">RND81_11G090700</name>
</gene>
<keyword evidence="1" id="KW-0472">Membrane</keyword>
<feature type="transmembrane region" description="Helical" evidence="1">
    <location>
        <begin position="168"/>
        <end position="185"/>
    </location>
</feature>
<dbReference type="PANTHER" id="PTHR36000">
    <property type="entry name" value="DEFECTIVE 1273 PROTEIN, PUTATIVE-RELATED"/>
    <property type="match status" value="1"/>
</dbReference>
<organism evidence="2 3">
    <name type="scientific">Saponaria officinalis</name>
    <name type="common">Common soapwort</name>
    <name type="synonym">Lychnis saponaria</name>
    <dbReference type="NCBI Taxonomy" id="3572"/>
    <lineage>
        <taxon>Eukaryota</taxon>
        <taxon>Viridiplantae</taxon>
        <taxon>Streptophyta</taxon>
        <taxon>Embryophyta</taxon>
        <taxon>Tracheophyta</taxon>
        <taxon>Spermatophyta</taxon>
        <taxon>Magnoliopsida</taxon>
        <taxon>eudicotyledons</taxon>
        <taxon>Gunneridae</taxon>
        <taxon>Pentapetalae</taxon>
        <taxon>Caryophyllales</taxon>
        <taxon>Caryophyllaceae</taxon>
        <taxon>Caryophylleae</taxon>
        <taxon>Saponaria</taxon>
    </lineage>
</organism>
<evidence type="ECO:0008006" key="4">
    <source>
        <dbReference type="Google" id="ProtNLM"/>
    </source>
</evidence>
<evidence type="ECO:0000313" key="2">
    <source>
        <dbReference type="EMBL" id="KAK9676642.1"/>
    </source>
</evidence>
<name>A0AAW1HJX1_SAPOF</name>